<gene>
    <name evidence="2" type="ORF">ACJMK2_008255</name>
</gene>
<reference evidence="2 3" key="1">
    <citation type="submission" date="2024-11" db="EMBL/GenBank/DDBJ databases">
        <title>Chromosome-level genome assembly of the freshwater bivalve Anodonta woodiana.</title>
        <authorList>
            <person name="Chen X."/>
        </authorList>
    </citation>
    <scope>NUCLEOTIDE SEQUENCE [LARGE SCALE GENOMIC DNA]</scope>
    <source>
        <strain evidence="2">MN2024</strain>
        <tissue evidence="2">Gills</tissue>
    </source>
</reference>
<evidence type="ECO:0000256" key="1">
    <source>
        <dbReference type="SAM" id="MobiDB-lite"/>
    </source>
</evidence>
<feature type="compositionally biased region" description="Basic and acidic residues" evidence="1">
    <location>
        <begin position="286"/>
        <end position="304"/>
    </location>
</feature>
<feature type="region of interest" description="Disordered" evidence="1">
    <location>
        <begin position="197"/>
        <end position="304"/>
    </location>
</feature>
<feature type="compositionally biased region" description="Acidic residues" evidence="1">
    <location>
        <begin position="254"/>
        <end position="269"/>
    </location>
</feature>
<keyword evidence="3" id="KW-1185">Reference proteome</keyword>
<dbReference type="EMBL" id="JBJQND010000011">
    <property type="protein sequence ID" value="KAL3862274.1"/>
    <property type="molecule type" value="Genomic_DNA"/>
</dbReference>
<dbReference type="Proteomes" id="UP001634394">
    <property type="component" value="Unassembled WGS sequence"/>
</dbReference>
<sequence>MASAKPELARDGTMQVTAKEGVQFLQAAGKDTLLEMQGLKSAEEDSPVNTVDKESDQLHGDNKPDPDSKKKIEKDVCEPVTKKPKVAKGITMQATAKEAKVLMGDNAPDQDALTRGQQKKIEDIQNETASPAKKPRMTKNATMVNTAKEGKALLEDEKLGDTRAETKAKQEKPAAPKRDSTIKATVREAQYLLQSAAVDVSEGRRTRSQSRGDAPKPAVKKAGTMQATAKEGKEFLQRGKKGRGKKDLDTVAEKEDEEEEVEEEAEEIEKEVAKKDAKKGRGRGKKAVETPKEEEKEVESTEEA</sequence>
<evidence type="ECO:0000313" key="2">
    <source>
        <dbReference type="EMBL" id="KAL3862274.1"/>
    </source>
</evidence>
<feature type="region of interest" description="Disordered" evidence="1">
    <location>
        <begin position="36"/>
        <end position="83"/>
    </location>
</feature>
<accession>A0ABD3VL12</accession>
<evidence type="ECO:0000313" key="3">
    <source>
        <dbReference type="Proteomes" id="UP001634394"/>
    </source>
</evidence>
<comment type="caution">
    <text evidence="2">The sequence shown here is derived from an EMBL/GenBank/DDBJ whole genome shotgun (WGS) entry which is preliminary data.</text>
</comment>
<proteinExistence type="predicted"/>
<protein>
    <submittedName>
        <fullName evidence="2">Uncharacterized protein</fullName>
    </submittedName>
</protein>
<dbReference type="AlphaFoldDB" id="A0ABD3VL12"/>
<organism evidence="2 3">
    <name type="scientific">Sinanodonta woodiana</name>
    <name type="common">Chinese pond mussel</name>
    <name type="synonym">Anodonta woodiana</name>
    <dbReference type="NCBI Taxonomy" id="1069815"/>
    <lineage>
        <taxon>Eukaryota</taxon>
        <taxon>Metazoa</taxon>
        <taxon>Spiralia</taxon>
        <taxon>Lophotrochozoa</taxon>
        <taxon>Mollusca</taxon>
        <taxon>Bivalvia</taxon>
        <taxon>Autobranchia</taxon>
        <taxon>Heteroconchia</taxon>
        <taxon>Palaeoheterodonta</taxon>
        <taxon>Unionida</taxon>
        <taxon>Unionoidea</taxon>
        <taxon>Unionidae</taxon>
        <taxon>Unioninae</taxon>
        <taxon>Sinanodonta</taxon>
    </lineage>
</organism>
<name>A0ABD3VL12_SINWO</name>
<feature type="compositionally biased region" description="Basic and acidic residues" evidence="1">
    <location>
        <begin position="51"/>
        <end position="81"/>
    </location>
</feature>
<feature type="compositionally biased region" description="Basic residues" evidence="1">
    <location>
        <begin position="276"/>
        <end position="285"/>
    </location>
</feature>
<feature type="region of interest" description="Disordered" evidence="1">
    <location>
        <begin position="149"/>
        <end position="181"/>
    </location>
</feature>